<sequence>MNNLFEHIIPWNGEHDTGKDARLKLQHNFEKIRNNFNEVGLKIQDLDDLIYLLADALEKYAIEAEKKYLRKDIEDTAKELIYFLSGIDVEGETATDGLLVRENAFFNSTLSGKEFISGFLSGKGWSIFLKDFLNAAGATEKKA</sequence>
<accession>A0A5J4Q0N1</accession>
<protein>
    <submittedName>
        <fullName evidence="1">Uncharacterized protein</fullName>
    </submittedName>
</protein>
<reference evidence="1" key="1">
    <citation type="submission" date="2019-03" db="EMBL/GenBank/DDBJ databases">
        <title>Single cell metagenomics reveals metabolic interactions within the superorganism composed of flagellate Streblomastix strix and complex community of Bacteroidetes bacteria on its surface.</title>
        <authorList>
            <person name="Treitli S.C."/>
            <person name="Kolisko M."/>
            <person name="Husnik F."/>
            <person name="Keeling P."/>
            <person name="Hampl V."/>
        </authorList>
    </citation>
    <scope>NUCLEOTIDE SEQUENCE</scope>
    <source>
        <strain evidence="1">STM</strain>
    </source>
</reference>
<proteinExistence type="predicted"/>
<comment type="caution">
    <text evidence="1">The sequence shown here is derived from an EMBL/GenBank/DDBJ whole genome shotgun (WGS) entry which is preliminary data.</text>
</comment>
<dbReference type="EMBL" id="SNRY01005423">
    <property type="protein sequence ID" value="KAA6314992.1"/>
    <property type="molecule type" value="Genomic_DNA"/>
</dbReference>
<evidence type="ECO:0000313" key="1">
    <source>
        <dbReference type="EMBL" id="KAA6314992.1"/>
    </source>
</evidence>
<dbReference type="AlphaFoldDB" id="A0A5J4Q0N1"/>
<name>A0A5J4Q0N1_9ZZZZ</name>
<gene>
    <name evidence="1" type="ORF">EZS27_034478</name>
</gene>
<organism evidence="1">
    <name type="scientific">termite gut metagenome</name>
    <dbReference type="NCBI Taxonomy" id="433724"/>
    <lineage>
        <taxon>unclassified sequences</taxon>
        <taxon>metagenomes</taxon>
        <taxon>organismal metagenomes</taxon>
    </lineage>
</organism>
<feature type="non-terminal residue" evidence="1">
    <location>
        <position position="143"/>
    </location>
</feature>